<dbReference type="STRING" id="445710.ATSB10_04360"/>
<dbReference type="EMBL" id="CP014841">
    <property type="protein sequence ID" value="AND67890.1"/>
    <property type="molecule type" value="Genomic_DNA"/>
</dbReference>
<reference evidence="1 2" key="1">
    <citation type="submission" date="2016-02" db="EMBL/GenBank/DDBJ databases">
        <title>Complete genome sequencing and analysis of ATSB10, Dyella thiooxydans isolated from rhizosphere soil of sunflower (Helianthus annuus L.).</title>
        <authorList>
            <person name="Lee Y."/>
            <person name="Hwangbo K."/>
            <person name="Chung H."/>
            <person name="Yoo J."/>
            <person name="Kim K.Y."/>
            <person name="Sa T.M."/>
            <person name="Um Y."/>
            <person name="Madhaiyan M."/>
        </authorList>
    </citation>
    <scope>NUCLEOTIDE SEQUENCE [LARGE SCALE GENOMIC DNA]</scope>
    <source>
        <strain evidence="1 2">ATSB10</strain>
    </source>
</reference>
<protein>
    <recommendedName>
        <fullName evidence="3">DUF155 domain-containing protein</fullName>
    </recommendedName>
</protein>
<evidence type="ECO:0000313" key="2">
    <source>
        <dbReference type="Proteomes" id="UP000077255"/>
    </source>
</evidence>
<sequence>MTQQSSVTVRNGELVALRLFDIAYAIDLGRAEAAWLARAGAEGRRSRLLTAPPKAVAFDVPPLELTLEPLTLVLDGVEVAARVRVRLYDFGVAAFAVRVALADVQWPAFAARFNALDREVGPAAPDTLWTTLRQHVVEAIAPALDRPAVDASLQEDYLLGVVQAFDEPLDAATLRERVDLAALLSGESRPLSEGARRELLAHGYSYYTDDLVLLTWDRAFVYEPRGDSDVADVLEVANAQLVEFRYYDTLLDNELPRMYARVQEARGTGSLLAARRFAHLARGLYMLVAEATELTEKVDNALQVTEDVYLARVYSAALGLFRVPALSASVDRKLAIIRDTYAALYEEASSRRSEWLEIAIVLLIVLEVVLSLLRH</sequence>
<accession>A0A160MXJ8</accession>
<keyword evidence="2" id="KW-1185">Reference proteome</keyword>
<name>A0A160MXJ8_9GAMM</name>
<gene>
    <name evidence="1" type="ORF">ATSB10_04360</name>
</gene>
<dbReference type="RefSeq" id="WP_063670205.1">
    <property type="nucleotide sequence ID" value="NZ_CP014841.1"/>
</dbReference>
<dbReference type="PATRIC" id="fig|445710.3.peg.434"/>
<dbReference type="Proteomes" id="UP000077255">
    <property type="component" value="Chromosome"/>
</dbReference>
<dbReference type="AlphaFoldDB" id="A0A160MXJ8"/>
<dbReference type="KEGG" id="dtx:ATSB10_04360"/>
<proteinExistence type="predicted"/>
<evidence type="ECO:0000313" key="1">
    <source>
        <dbReference type="EMBL" id="AND67890.1"/>
    </source>
</evidence>
<organism evidence="1 2">
    <name type="scientific">Dyella thiooxydans</name>
    <dbReference type="NCBI Taxonomy" id="445710"/>
    <lineage>
        <taxon>Bacteria</taxon>
        <taxon>Pseudomonadati</taxon>
        <taxon>Pseudomonadota</taxon>
        <taxon>Gammaproteobacteria</taxon>
        <taxon>Lysobacterales</taxon>
        <taxon>Rhodanobacteraceae</taxon>
        <taxon>Dyella</taxon>
    </lineage>
</organism>
<evidence type="ECO:0008006" key="3">
    <source>
        <dbReference type="Google" id="ProtNLM"/>
    </source>
</evidence>